<proteinExistence type="predicted"/>
<dbReference type="OrthoDB" id="10064762at2759"/>
<gene>
    <name evidence="1" type="ORF">SKAU_G00400980</name>
</gene>
<sequence length="124" mass="13782">MIPQIRKSGQTSNGVEMGRNGTMPICCPCLVWQPTGGFDQETLRSRSRRLSTLTTVLSLTKGAAEAKEFLKVVKEDLMERQNAYCSLFIPYQSCLVIERKLLDRVAKEPLATGAEHGGRPKGHF</sequence>
<dbReference type="Proteomes" id="UP001152622">
    <property type="component" value="Chromosome 21"/>
</dbReference>
<protein>
    <submittedName>
        <fullName evidence="1">Uncharacterized protein</fullName>
    </submittedName>
</protein>
<keyword evidence="2" id="KW-1185">Reference proteome</keyword>
<comment type="caution">
    <text evidence="1">The sequence shown here is derived from an EMBL/GenBank/DDBJ whole genome shotgun (WGS) entry which is preliminary data.</text>
</comment>
<accession>A0A9Q1E901</accession>
<evidence type="ECO:0000313" key="1">
    <source>
        <dbReference type="EMBL" id="KAJ8334459.1"/>
    </source>
</evidence>
<dbReference type="AlphaFoldDB" id="A0A9Q1E901"/>
<dbReference type="EMBL" id="JAINUF010000021">
    <property type="protein sequence ID" value="KAJ8334459.1"/>
    <property type="molecule type" value="Genomic_DNA"/>
</dbReference>
<reference evidence="1" key="1">
    <citation type="journal article" date="2023" name="Science">
        <title>Genome structures resolve the early diversification of teleost fishes.</title>
        <authorList>
            <person name="Parey E."/>
            <person name="Louis A."/>
            <person name="Montfort J."/>
            <person name="Bouchez O."/>
            <person name="Roques C."/>
            <person name="Iampietro C."/>
            <person name="Lluch J."/>
            <person name="Castinel A."/>
            <person name="Donnadieu C."/>
            <person name="Desvignes T."/>
            <person name="Floi Bucao C."/>
            <person name="Jouanno E."/>
            <person name="Wen M."/>
            <person name="Mejri S."/>
            <person name="Dirks R."/>
            <person name="Jansen H."/>
            <person name="Henkel C."/>
            <person name="Chen W.J."/>
            <person name="Zahm M."/>
            <person name="Cabau C."/>
            <person name="Klopp C."/>
            <person name="Thompson A.W."/>
            <person name="Robinson-Rechavi M."/>
            <person name="Braasch I."/>
            <person name="Lecointre G."/>
            <person name="Bobe J."/>
            <person name="Postlethwait J.H."/>
            <person name="Berthelot C."/>
            <person name="Roest Crollius H."/>
            <person name="Guiguen Y."/>
        </authorList>
    </citation>
    <scope>NUCLEOTIDE SEQUENCE</scope>
    <source>
        <strain evidence="1">WJC10195</strain>
    </source>
</reference>
<evidence type="ECO:0000313" key="2">
    <source>
        <dbReference type="Proteomes" id="UP001152622"/>
    </source>
</evidence>
<organism evidence="1 2">
    <name type="scientific">Synaphobranchus kaupii</name>
    <name type="common">Kaup's arrowtooth eel</name>
    <dbReference type="NCBI Taxonomy" id="118154"/>
    <lineage>
        <taxon>Eukaryota</taxon>
        <taxon>Metazoa</taxon>
        <taxon>Chordata</taxon>
        <taxon>Craniata</taxon>
        <taxon>Vertebrata</taxon>
        <taxon>Euteleostomi</taxon>
        <taxon>Actinopterygii</taxon>
        <taxon>Neopterygii</taxon>
        <taxon>Teleostei</taxon>
        <taxon>Anguilliformes</taxon>
        <taxon>Synaphobranchidae</taxon>
        <taxon>Synaphobranchus</taxon>
    </lineage>
</organism>
<name>A0A9Q1E901_SYNKA</name>